<dbReference type="AlphaFoldDB" id="A0A0E2D697"/>
<dbReference type="RefSeq" id="WP_000494154.1">
    <property type="nucleotide sequence ID" value="NZ_AHNR02000028.1"/>
</dbReference>
<evidence type="ECO:0000313" key="1">
    <source>
        <dbReference type="EMBL" id="EKR55524.1"/>
    </source>
</evidence>
<proteinExistence type="predicted"/>
<dbReference type="Proteomes" id="UP000001340">
    <property type="component" value="Unassembled WGS sequence"/>
</dbReference>
<name>A0A0E2D697_LEPIR</name>
<reference evidence="1 2" key="1">
    <citation type="submission" date="2012-10" db="EMBL/GenBank/DDBJ databases">
        <authorList>
            <person name="Harkins D.M."/>
            <person name="Durkin A.S."/>
            <person name="Brinkac L.M."/>
            <person name="Haft D.H."/>
            <person name="Selengut J.D."/>
            <person name="Sanka R."/>
            <person name="DePew J."/>
            <person name="Purushe J."/>
            <person name="Chanthongthip A."/>
            <person name="Lattana O."/>
            <person name="Phetsouvanh R."/>
            <person name="Newton P.N."/>
            <person name="Vinetz J.M."/>
            <person name="Sutton G.G."/>
            <person name="Nierman W.C."/>
            <person name="Fouts D.E."/>
        </authorList>
    </citation>
    <scope>NUCLEOTIDE SEQUENCE [LARGE SCALE GENOMIC DNA]</scope>
    <source>
        <strain evidence="1 2">UI 12758</strain>
    </source>
</reference>
<protein>
    <submittedName>
        <fullName evidence="1">Putative lipoprotein</fullName>
    </submittedName>
</protein>
<gene>
    <name evidence="1" type="ORF">LEP1GSC105_2397</name>
</gene>
<evidence type="ECO:0000313" key="2">
    <source>
        <dbReference type="Proteomes" id="UP000001340"/>
    </source>
</evidence>
<organism evidence="1 2">
    <name type="scientific">Leptospira interrogans str. UI 12758</name>
    <dbReference type="NCBI Taxonomy" id="1049938"/>
    <lineage>
        <taxon>Bacteria</taxon>
        <taxon>Pseudomonadati</taxon>
        <taxon>Spirochaetota</taxon>
        <taxon>Spirochaetia</taxon>
        <taxon>Leptospirales</taxon>
        <taxon>Leptospiraceae</taxon>
        <taxon>Leptospira</taxon>
    </lineage>
</organism>
<dbReference type="PROSITE" id="PS51257">
    <property type="entry name" value="PROKAR_LIPOPROTEIN"/>
    <property type="match status" value="1"/>
</dbReference>
<keyword evidence="1" id="KW-0449">Lipoprotein</keyword>
<comment type="caution">
    <text evidence="1">The sequence shown here is derived from an EMBL/GenBank/DDBJ whole genome shotgun (WGS) entry which is preliminary data.</text>
</comment>
<dbReference type="EMBL" id="AHNR02000028">
    <property type="protein sequence ID" value="EKR55524.1"/>
    <property type="molecule type" value="Genomic_DNA"/>
</dbReference>
<dbReference type="Pfam" id="PF16250">
    <property type="entry name" value="DUF4907"/>
    <property type="match status" value="1"/>
</dbReference>
<dbReference type="InterPro" id="IPR032593">
    <property type="entry name" value="DUF4907"/>
</dbReference>
<sequence length="129" mass="14456">MFTIKRSVILFIILIVFTSCDLPKSEKADVQSVDQTSLKNAKFQIKTYRSDSGGYGYDIFVNTARMIHQPHIPGLKGVKGFDLESQAEQTANLVINKLRSGIMPPTITEQEIDLILRSKNQVAEKTTQP</sequence>
<accession>A0A0E2D697</accession>